<keyword evidence="9" id="KW-0812">Transmembrane</keyword>
<evidence type="ECO:0000256" key="6">
    <source>
        <dbReference type="ARBA" id="ARBA00023268"/>
    </source>
</evidence>
<name>A0A4Q9GM63_9MICO</name>
<dbReference type="SUPFAM" id="SSF53955">
    <property type="entry name" value="Lysozyme-like"/>
    <property type="match status" value="1"/>
</dbReference>
<dbReference type="Gene3D" id="3.40.710.10">
    <property type="entry name" value="DD-peptidase/beta-lactamase superfamily"/>
    <property type="match status" value="1"/>
</dbReference>
<evidence type="ECO:0000256" key="4">
    <source>
        <dbReference type="ARBA" id="ARBA00022679"/>
    </source>
</evidence>
<evidence type="ECO:0000256" key="9">
    <source>
        <dbReference type="SAM" id="Phobius"/>
    </source>
</evidence>
<evidence type="ECO:0000313" key="13">
    <source>
        <dbReference type="EMBL" id="TBN55418.1"/>
    </source>
</evidence>
<feature type="domain" description="Penicillin-binding protein transpeptidase" evidence="10">
    <location>
        <begin position="391"/>
        <end position="649"/>
    </location>
</feature>
<comment type="catalytic activity">
    <reaction evidence="8">
        <text>[GlcNAc-(1-&gt;4)-Mur2Ac(oyl-L-Ala-gamma-D-Glu-L-Lys-D-Ala-D-Ala)](n)-di-trans,octa-cis-undecaprenyl diphosphate + beta-D-GlcNAc-(1-&gt;4)-Mur2Ac(oyl-L-Ala-gamma-D-Glu-L-Lys-D-Ala-D-Ala)-di-trans,octa-cis-undecaprenyl diphosphate = [GlcNAc-(1-&gt;4)-Mur2Ac(oyl-L-Ala-gamma-D-Glu-L-Lys-D-Ala-D-Ala)](n+1)-di-trans,octa-cis-undecaprenyl diphosphate + di-trans,octa-cis-undecaprenyl diphosphate + H(+)</text>
        <dbReference type="Rhea" id="RHEA:23708"/>
        <dbReference type="Rhea" id="RHEA-COMP:9602"/>
        <dbReference type="Rhea" id="RHEA-COMP:9603"/>
        <dbReference type="ChEBI" id="CHEBI:15378"/>
        <dbReference type="ChEBI" id="CHEBI:58405"/>
        <dbReference type="ChEBI" id="CHEBI:60033"/>
        <dbReference type="ChEBI" id="CHEBI:78435"/>
        <dbReference type="EC" id="2.4.99.28"/>
    </reaction>
</comment>
<dbReference type="RefSeq" id="WP_130982989.1">
    <property type="nucleotide sequence ID" value="NZ_SISG01000002.1"/>
</dbReference>
<dbReference type="GO" id="GO:0009252">
    <property type="term" value="P:peptidoglycan biosynthetic process"/>
    <property type="evidence" value="ECO:0007669"/>
    <property type="project" value="TreeGrafter"/>
</dbReference>
<keyword evidence="1" id="KW-0121">Carboxypeptidase</keyword>
<dbReference type="InterPro" id="IPR036950">
    <property type="entry name" value="PBP_transglycosylase"/>
</dbReference>
<dbReference type="InterPro" id="IPR001264">
    <property type="entry name" value="Glyco_trans_51"/>
</dbReference>
<dbReference type="Gene3D" id="3.30.10.20">
    <property type="match status" value="2"/>
</dbReference>
<keyword evidence="14" id="KW-1185">Reference proteome</keyword>
<evidence type="ECO:0000256" key="8">
    <source>
        <dbReference type="ARBA" id="ARBA00049902"/>
    </source>
</evidence>
<comment type="catalytic activity">
    <reaction evidence="7">
        <text>Preferential cleavage: (Ac)2-L-Lys-D-Ala-|-D-Ala. Also transpeptidation of peptidyl-alanyl moieties that are N-acyl substituents of D-alanine.</text>
        <dbReference type="EC" id="3.4.16.4"/>
    </reaction>
</comment>
<dbReference type="PANTHER" id="PTHR32282">
    <property type="entry name" value="BINDING PROTEIN TRANSPEPTIDASE, PUTATIVE-RELATED"/>
    <property type="match status" value="1"/>
</dbReference>
<gene>
    <name evidence="13" type="ORF">EYE40_14505</name>
</gene>
<dbReference type="Gene3D" id="1.10.3810.10">
    <property type="entry name" value="Biosynthetic peptidoglycan transglycosylase-like"/>
    <property type="match status" value="1"/>
</dbReference>
<feature type="domain" description="Glycosyl transferase family 51" evidence="11">
    <location>
        <begin position="91"/>
        <end position="279"/>
    </location>
</feature>
<evidence type="ECO:0000259" key="10">
    <source>
        <dbReference type="Pfam" id="PF00905"/>
    </source>
</evidence>
<dbReference type="Pfam" id="PF03793">
    <property type="entry name" value="PASTA"/>
    <property type="match status" value="1"/>
</dbReference>
<protein>
    <submittedName>
        <fullName evidence="13">PASTA domain-containing protein</fullName>
    </submittedName>
</protein>
<evidence type="ECO:0000259" key="12">
    <source>
        <dbReference type="Pfam" id="PF03793"/>
    </source>
</evidence>
<dbReference type="Proteomes" id="UP000294194">
    <property type="component" value="Unassembled WGS sequence"/>
</dbReference>
<feature type="domain" description="PASTA" evidence="12">
    <location>
        <begin position="719"/>
        <end position="776"/>
    </location>
</feature>
<dbReference type="InterPro" id="IPR001460">
    <property type="entry name" value="PCN-bd_Tpept"/>
</dbReference>
<keyword evidence="4" id="KW-0808">Transferase</keyword>
<dbReference type="EMBL" id="SISG01000002">
    <property type="protein sequence ID" value="TBN55418.1"/>
    <property type="molecule type" value="Genomic_DNA"/>
</dbReference>
<keyword evidence="9" id="KW-1133">Transmembrane helix</keyword>
<evidence type="ECO:0000313" key="14">
    <source>
        <dbReference type="Proteomes" id="UP000294194"/>
    </source>
</evidence>
<keyword evidence="6" id="KW-0511">Multifunctional enzyme</keyword>
<reference evidence="14" key="1">
    <citation type="submission" date="2019-02" db="EMBL/GenBank/DDBJ databases">
        <title>Glaciihabitans arcticus sp. nov., a psychrotolerant bacterium isolated from polar soil.</title>
        <authorList>
            <person name="Dahal R.H."/>
        </authorList>
    </citation>
    <scope>NUCLEOTIDE SEQUENCE [LARGE SCALE GENOMIC DNA]</scope>
    <source>
        <strain evidence="14">RP-3-7</strain>
    </source>
</reference>
<evidence type="ECO:0000256" key="5">
    <source>
        <dbReference type="ARBA" id="ARBA00022801"/>
    </source>
</evidence>
<dbReference type="InterPro" id="IPR023346">
    <property type="entry name" value="Lysozyme-like_dom_sf"/>
</dbReference>
<accession>A0A4Q9GM63</accession>
<evidence type="ECO:0000256" key="2">
    <source>
        <dbReference type="ARBA" id="ARBA00022670"/>
    </source>
</evidence>
<evidence type="ECO:0000256" key="3">
    <source>
        <dbReference type="ARBA" id="ARBA00022676"/>
    </source>
</evidence>
<dbReference type="GO" id="GO:0008658">
    <property type="term" value="F:penicillin binding"/>
    <property type="evidence" value="ECO:0007669"/>
    <property type="project" value="InterPro"/>
</dbReference>
<dbReference type="PANTHER" id="PTHR32282:SF33">
    <property type="entry name" value="PEPTIDOGLYCAN GLYCOSYLTRANSFERASE"/>
    <property type="match status" value="1"/>
</dbReference>
<dbReference type="SUPFAM" id="SSF56601">
    <property type="entry name" value="beta-lactamase/transpeptidase-like"/>
    <property type="match status" value="1"/>
</dbReference>
<dbReference type="InterPro" id="IPR050396">
    <property type="entry name" value="Glycosyltr_51/Transpeptidase"/>
</dbReference>
<proteinExistence type="predicted"/>
<evidence type="ECO:0000259" key="11">
    <source>
        <dbReference type="Pfam" id="PF00912"/>
    </source>
</evidence>
<dbReference type="Pfam" id="PF00912">
    <property type="entry name" value="Transgly"/>
    <property type="match status" value="1"/>
</dbReference>
<dbReference type="GO" id="GO:0009002">
    <property type="term" value="F:serine-type D-Ala-D-Ala carboxypeptidase activity"/>
    <property type="evidence" value="ECO:0007669"/>
    <property type="project" value="UniProtKB-EC"/>
</dbReference>
<dbReference type="CDD" id="cd06577">
    <property type="entry name" value="PASTA_pknB"/>
    <property type="match status" value="1"/>
</dbReference>
<comment type="caution">
    <text evidence="13">The sequence shown here is derived from an EMBL/GenBank/DDBJ whole genome shotgun (WGS) entry which is preliminary data.</text>
</comment>
<evidence type="ECO:0000256" key="7">
    <source>
        <dbReference type="ARBA" id="ARBA00034000"/>
    </source>
</evidence>
<organism evidence="13 14">
    <name type="scientific">Glaciihabitans arcticus</name>
    <dbReference type="NCBI Taxonomy" id="2668039"/>
    <lineage>
        <taxon>Bacteria</taxon>
        <taxon>Bacillati</taxon>
        <taxon>Actinomycetota</taxon>
        <taxon>Actinomycetes</taxon>
        <taxon>Micrococcales</taxon>
        <taxon>Microbacteriaceae</taxon>
        <taxon>Glaciihabitans</taxon>
    </lineage>
</organism>
<dbReference type="GO" id="GO:0008955">
    <property type="term" value="F:peptidoglycan glycosyltransferase activity"/>
    <property type="evidence" value="ECO:0007669"/>
    <property type="project" value="UniProtKB-EC"/>
</dbReference>
<dbReference type="GO" id="GO:0006508">
    <property type="term" value="P:proteolysis"/>
    <property type="evidence" value="ECO:0007669"/>
    <property type="project" value="UniProtKB-KW"/>
</dbReference>
<keyword evidence="5" id="KW-0378">Hydrolase</keyword>
<dbReference type="AlphaFoldDB" id="A0A4Q9GM63"/>
<keyword evidence="3" id="KW-0328">Glycosyltransferase</keyword>
<dbReference type="InterPro" id="IPR005543">
    <property type="entry name" value="PASTA_dom"/>
</dbReference>
<dbReference type="GO" id="GO:0030288">
    <property type="term" value="C:outer membrane-bounded periplasmic space"/>
    <property type="evidence" value="ECO:0007669"/>
    <property type="project" value="TreeGrafter"/>
</dbReference>
<evidence type="ECO:0000256" key="1">
    <source>
        <dbReference type="ARBA" id="ARBA00022645"/>
    </source>
</evidence>
<sequence>MSAQKLQPRGVLGAIGGMVGFSALAGLLVTVMVTPALAVTGMTANNTIGIFESLPDFIAIGDQPQKNEIYTYSKVDKETGMPVKPVRIASVFNQNREEIKWEQVGDNLKHATLSGEDRRFYEHGGVDVTGVIRAAVKNAAAGGVEGGASTLTMQLVKNIYIQQALEEPTEELRKAGIKKAQEASFERKLKEMKLAIGLEKRYTKDEILLAYLNIAGFGGTTYGIQAAAQRYYNVSAADVTVAQAASLMAIVQEPGARSLDTPDHYAANQVRRDSIIKTMYTEKYITAAERDEALATPVDKTTVILTNPKNGCVAANKYARQFCDYVVKSVKDFEALGSSEVERKAKWAIGGYKVYTTLNMDLQKVAVETVQQYAPNNETRMELGASSTTIQVGTGRILTMAQNKDFDDTSAAKKNIRATALNFNTDDAYGGSRGFQVGSTYKVFTLINWLQQGLGLKEVVNANPRTVNQAEFADSCGGPWSGPWKFRNDSGETGTRTVMSATAGSVNGAFVTMALQLDQCNTKKAAESLGVHTAILKDNPKTKFVENVLETNPSSILGTNDIAPMTMAAAYAGIANNGTYCAPIAVDFFINSDGEKVAGQARDCRPGIDPEVAAATQFALAGAMNAYGANPHDGIPIIGKTGTTNESKQTYIIGATTKVSTIVWVGNIKGTYPMRSYPSGGTLRHTIGRIIMGAANNIYGGGEFPEPPARLMTGTGIPLPNFIGASSGSTKTAIEGLGLTYAAGGEMDSALPKGQVARTSPGAGTVMARGQSVKVWRSNGALVKLPDAVTGNPSFNDGRDILVNAGFTNVAETCAVITDPQLENKVVSSSPSPGAAWSKAKQVKLGVGHLVCP</sequence>
<dbReference type="InterPro" id="IPR012338">
    <property type="entry name" value="Beta-lactam/transpept-like"/>
</dbReference>
<dbReference type="Pfam" id="PF00905">
    <property type="entry name" value="Transpeptidase"/>
    <property type="match status" value="1"/>
</dbReference>
<keyword evidence="2" id="KW-0645">Protease</keyword>
<keyword evidence="9" id="KW-0472">Membrane</keyword>
<feature type="transmembrane region" description="Helical" evidence="9">
    <location>
        <begin position="12"/>
        <end position="38"/>
    </location>
</feature>